<protein>
    <submittedName>
        <fullName evidence="3">Glycosyl transferase family 1</fullName>
    </submittedName>
</protein>
<keyword evidence="1" id="KW-0328">Glycosyltransferase</keyword>
<keyword evidence="4" id="KW-1185">Reference proteome</keyword>
<evidence type="ECO:0000313" key="3">
    <source>
        <dbReference type="EMBL" id="TDU26761.1"/>
    </source>
</evidence>
<dbReference type="OrthoDB" id="9795746at2"/>
<evidence type="ECO:0000256" key="2">
    <source>
        <dbReference type="ARBA" id="ARBA00022679"/>
    </source>
</evidence>
<dbReference type="Pfam" id="PF13692">
    <property type="entry name" value="Glyco_trans_1_4"/>
    <property type="match status" value="1"/>
</dbReference>
<dbReference type="PANTHER" id="PTHR12526:SF510">
    <property type="entry name" value="D-INOSITOL 3-PHOSPHATE GLYCOSYLTRANSFERASE"/>
    <property type="match status" value="1"/>
</dbReference>
<dbReference type="CDD" id="cd03801">
    <property type="entry name" value="GT4_PimA-like"/>
    <property type="match status" value="1"/>
</dbReference>
<reference evidence="3 4" key="1">
    <citation type="submission" date="2019-03" db="EMBL/GenBank/DDBJ databases">
        <title>Genomic Encyclopedia of Type Strains, Phase IV (KMG-IV): sequencing the most valuable type-strain genomes for metagenomic binning, comparative biology and taxonomic classification.</title>
        <authorList>
            <person name="Goeker M."/>
        </authorList>
    </citation>
    <scope>NUCLEOTIDE SEQUENCE [LARGE SCALE GENOMIC DNA]</scope>
    <source>
        <strain evidence="3 4">DSM 26377</strain>
    </source>
</reference>
<organism evidence="3 4">
    <name type="scientific">Panacagrimonas perspica</name>
    <dbReference type="NCBI Taxonomy" id="381431"/>
    <lineage>
        <taxon>Bacteria</taxon>
        <taxon>Pseudomonadati</taxon>
        <taxon>Pseudomonadota</taxon>
        <taxon>Gammaproteobacteria</taxon>
        <taxon>Nevskiales</taxon>
        <taxon>Nevskiaceae</taxon>
        <taxon>Panacagrimonas</taxon>
    </lineage>
</organism>
<dbReference type="SUPFAM" id="SSF53756">
    <property type="entry name" value="UDP-Glycosyltransferase/glycogen phosphorylase"/>
    <property type="match status" value="1"/>
</dbReference>
<gene>
    <name evidence="3" type="ORF">DFR24_3791</name>
</gene>
<dbReference type="Proteomes" id="UP000295341">
    <property type="component" value="Unassembled WGS sequence"/>
</dbReference>
<sequence>MTALRVLHQAYLRNGAWGGMEKSLVGFLAATQADAEVENFLIENLRGAAPGMLDALSCLSAPAREVRRWYGLPLPSSPPALRRGHRRSAATKWRVNRVINWNQVGDADPARLAHSLGAAAVYWERGSAWFTQVPRPDPEFATAYDLYLANSEASRQMLRQRWKVQGDIQVCTPALSHRLDAAVPRTLKADRPVRLGFAARLRAFKGGVLAVHALRALVDRGIDAELWVAGEGPDLQAMQAQAEYLGLGSRVRFAGWVASMDDWFGDIDLMLHPALREPYGISCAEALSRGIPVVATRVDGLSEVIEHGVDGLCVTPTLALTAFDALGGDRNDVYPLVYRPERGSIAEPGLPDPEALADAVMQIVGDASRYAAFSAAACATVDGRFSYASHLQRLKSLLRGARARSDAASSPLPTTAPVAKPIR</sequence>
<dbReference type="Gene3D" id="3.40.50.2000">
    <property type="entry name" value="Glycogen Phosphorylase B"/>
    <property type="match status" value="1"/>
</dbReference>
<evidence type="ECO:0000256" key="1">
    <source>
        <dbReference type="ARBA" id="ARBA00022676"/>
    </source>
</evidence>
<name>A0A4R7P113_9GAMM</name>
<dbReference type="AlphaFoldDB" id="A0A4R7P113"/>
<proteinExistence type="predicted"/>
<accession>A0A4R7P113</accession>
<comment type="caution">
    <text evidence="3">The sequence shown here is derived from an EMBL/GenBank/DDBJ whole genome shotgun (WGS) entry which is preliminary data.</text>
</comment>
<evidence type="ECO:0000313" key="4">
    <source>
        <dbReference type="Proteomes" id="UP000295341"/>
    </source>
</evidence>
<keyword evidence="2 3" id="KW-0808">Transferase</keyword>
<dbReference type="GO" id="GO:0016757">
    <property type="term" value="F:glycosyltransferase activity"/>
    <property type="evidence" value="ECO:0007669"/>
    <property type="project" value="UniProtKB-KW"/>
</dbReference>
<dbReference type="RefSeq" id="WP_133882930.1">
    <property type="nucleotide sequence ID" value="NZ_MWIN01000007.1"/>
</dbReference>
<dbReference type="PANTHER" id="PTHR12526">
    <property type="entry name" value="GLYCOSYLTRANSFERASE"/>
    <property type="match status" value="1"/>
</dbReference>
<dbReference type="EMBL" id="SOBT01000010">
    <property type="protein sequence ID" value="TDU26761.1"/>
    <property type="molecule type" value="Genomic_DNA"/>
</dbReference>